<dbReference type="InterPro" id="IPR046335">
    <property type="entry name" value="LacI/GalR-like_sensor"/>
</dbReference>
<dbReference type="SUPFAM" id="SSF47413">
    <property type="entry name" value="lambda repressor-like DNA-binding domains"/>
    <property type="match status" value="1"/>
</dbReference>
<evidence type="ECO:0000313" key="6">
    <source>
        <dbReference type="Proteomes" id="UP000609849"/>
    </source>
</evidence>
<keyword evidence="6" id="KW-1185">Reference proteome</keyword>
<dbReference type="GO" id="GO:0003677">
    <property type="term" value="F:DNA binding"/>
    <property type="evidence" value="ECO:0007669"/>
    <property type="project" value="UniProtKB-KW"/>
</dbReference>
<dbReference type="Gene3D" id="3.40.50.2300">
    <property type="match status" value="2"/>
</dbReference>
<protein>
    <submittedName>
        <fullName evidence="5">LacI family DNA-binding transcriptional regulator</fullName>
    </submittedName>
</protein>
<name>A0ABR7JSQ7_9FIRM</name>
<dbReference type="Pfam" id="PF00356">
    <property type="entry name" value="LacI"/>
    <property type="match status" value="1"/>
</dbReference>
<reference evidence="5 6" key="1">
    <citation type="submission" date="2020-08" db="EMBL/GenBank/DDBJ databases">
        <authorList>
            <person name="Liu C."/>
            <person name="Sun Q."/>
        </authorList>
    </citation>
    <scope>NUCLEOTIDE SEQUENCE [LARGE SCALE GENOMIC DNA]</scope>
    <source>
        <strain evidence="5 6">NSJ-18</strain>
    </source>
</reference>
<dbReference type="CDD" id="cd01392">
    <property type="entry name" value="HTH_LacI"/>
    <property type="match status" value="1"/>
</dbReference>
<dbReference type="SUPFAM" id="SSF53822">
    <property type="entry name" value="Periplasmic binding protein-like I"/>
    <property type="match status" value="1"/>
</dbReference>
<evidence type="ECO:0000256" key="2">
    <source>
        <dbReference type="ARBA" id="ARBA00023125"/>
    </source>
</evidence>
<organism evidence="5 6">
    <name type="scientific">Romboutsia faecis</name>
    <dbReference type="NCBI Taxonomy" id="2764597"/>
    <lineage>
        <taxon>Bacteria</taxon>
        <taxon>Bacillati</taxon>
        <taxon>Bacillota</taxon>
        <taxon>Clostridia</taxon>
        <taxon>Peptostreptococcales</taxon>
        <taxon>Peptostreptococcaceae</taxon>
        <taxon>Romboutsia</taxon>
    </lineage>
</organism>
<dbReference type="RefSeq" id="WP_153972392.1">
    <property type="nucleotide sequence ID" value="NZ_JACRWE010000006.1"/>
</dbReference>
<keyword evidence="2 5" id="KW-0238">DNA-binding</keyword>
<feature type="domain" description="HTH lacI-type" evidence="4">
    <location>
        <begin position="2"/>
        <end position="58"/>
    </location>
</feature>
<dbReference type="EMBL" id="JACRWE010000006">
    <property type="protein sequence ID" value="MBC5997656.1"/>
    <property type="molecule type" value="Genomic_DNA"/>
</dbReference>
<dbReference type="Pfam" id="PF13377">
    <property type="entry name" value="Peripla_BP_3"/>
    <property type="match status" value="1"/>
</dbReference>
<evidence type="ECO:0000259" key="4">
    <source>
        <dbReference type="PROSITE" id="PS50932"/>
    </source>
</evidence>
<accession>A0ABR7JSQ7</accession>
<dbReference type="PROSITE" id="PS50932">
    <property type="entry name" value="HTH_LACI_2"/>
    <property type="match status" value="1"/>
</dbReference>
<proteinExistence type="predicted"/>
<keyword evidence="3" id="KW-0804">Transcription</keyword>
<dbReference type="InterPro" id="IPR000843">
    <property type="entry name" value="HTH_LacI"/>
</dbReference>
<evidence type="ECO:0000313" key="5">
    <source>
        <dbReference type="EMBL" id="MBC5997656.1"/>
    </source>
</evidence>
<dbReference type="InterPro" id="IPR028082">
    <property type="entry name" value="Peripla_BP_I"/>
</dbReference>
<comment type="caution">
    <text evidence="5">The sequence shown here is derived from an EMBL/GenBank/DDBJ whole genome shotgun (WGS) entry which is preliminary data.</text>
</comment>
<dbReference type="PANTHER" id="PTHR30146">
    <property type="entry name" value="LACI-RELATED TRANSCRIPTIONAL REPRESSOR"/>
    <property type="match status" value="1"/>
</dbReference>
<dbReference type="SMART" id="SM00354">
    <property type="entry name" value="HTH_LACI"/>
    <property type="match status" value="1"/>
</dbReference>
<keyword evidence="1" id="KW-0805">Transcription regulation</keyword>
<dbReference type="Proteomes" id="UP000609849">
    <property type="component" value="Unassembled WGS sequence"/>
</dbReference>
<dbReference type="PANTHER" id="PTHR30146:SF149">
    <property type="entry name" value="HTH-TYPE TRANSCRIPTIONAL REGULATOR EBGR"/>
    <property type="match status" value="1"/>
</dbReference>
<gene>
    <name evidence="5" type="ORF">H8923_12855</name>
</gene>
<dbReference type="Gene3D" id="1.10.260.40">
    <property type="entry name" value="lambda repressor-like DNA-binding domains"/>
    <property type="match status" value="1"/>
</dbReference>
<sequence>MVTIKEIAEKSGFSTSTVSRLLNNDNSLSVSPKTKKKILNTALSLGYERKYIKAIIEKIALLFWITDTEELEDVYFKEMRIQLEKYANDKNMELVVVKQQDGINKIPNDISGFIAVGGFSNEEIKKLHEITENGVFIDSNPNPDLFDSIQPNTPRITQKAIEYFVKCGHTNIGFIGGTYFNHDTNTHEKDIREISFRDYMSKLNLLNENNIFIGPKFSVNNGYELTKKAIEDLKEDLPTAFFVASDAIAIGVLQALNENNISIPQRVSIISINNIDIAKYVSPPLSTFHIDIPELCKTSISLLSEQIIEERKCKKTVLLNSELVLRKSFILE</sequence>
<dbReference type="CDD" id="cd01544">
    <property type="entry name" value="PBP1_GalR"/>
    <property type="match status" value="1"/>
</dbReference>
<evidence type="ECO:0000256" key="3">
    <source>
        <dbReference type="ARBA" id="ARBA00023163"/>
    </source>
</evidence>
<evidence type="ECO:0000256" key="1">
    <source>
        <dbReference type="ARBA" id="ARBA00023015"/>
    </source>
</evidence>
<dbReference type="InterPro" id="IPR010982">
    <property type="entry name" value="Lambda_DNA-bd_dom_sf"/>
</dbReference>